<dbReference type="InterPro" id="IPR003313">
    <property type="entry name" value="AraC-bd"/>
</dbReference>
<dbReference type="InterPro" id="IPR011051">
    <property type="entry name" value="RmlC_Cupin_sf"/>
</dbReference>
<dbReference type="InterPro" id="IPR009057">
    <property type="entry name" value="Homeodomain-like_sf"/>
</dbReference>
<name>A0A0R2AUU7_9LACO</name>
<gene>
    <name evidence="5" type="ORF">FC34_GL001892</name>
</gene>
<feature type="domain" description="HTH araC/xylS-type" evidence="4">
    <location>
        <begin position="167"/>
        <end position="265"/>
    </location>
</feature>
<dbReference type="PATRIC" id="fig|1423727.3.peg.1917"/>
<dbReference type="InterPro" id="IPR018062">
    <property type="entry name" value="HTH_AraC-typ_CS"/>
</dbReference>
<keyword evidence="3" id="KW-0804">Transcription</keyword>
<evidence type="ECO:0000313" key="6">
    <source>
        <dbReference type="Proteomes" id="UP000051672"/>
    </source>
</evidence>
<evidence type="ECO:0000256" key="2">
    <source>
        <dbReference type="ARBA" id="ARBA00023125"/>
    </source>
</evidence>
<dbReference type="AlphaFoldDB" id="A0A0R2AUU7"/>
<evidence type="ECO:0000313" key="5">
    <source>
        <dbReference type="EMBL" id="KRM71201.1"/>
    </source>
</evidence>
<dbReference type="Proteomes" id="UP000051672">
    <property type="component" value="Unassembled WGS sequence"/>
</dbReference>
<dbReference type="SUPFAM" id="SSF46689">
    <property type="entry name" value="Homeodomain-like"/>
    <property type="match status" value="2"/>
</dbReference>
<dbReference type="PROSITE" id="PS01124">
    <property type="entry name" value="HTH_ARAC_FAMILY_2"/>
    <property type="match status" value="1"/>
</dbReference>
<accession>A0A0R2AUU7</accession>
<dbReference type="PROSITE" id="PS00041">
    <property type="entry name" value="HTH_ARAC_FAMILY_1"/>
    <property type="match status" value="1"/>
</dbReference>
<dbReference type="GO" id="GO:0003700">
    <property type="term" value="F:DNA-binding transcription factor activity"/>
    <property type="evidence" value="ECO:0007669"/>
    <property type="project" value="InterPro"/>
</dbReference>
<organism evidence="5 6">
    <name type="scientific">Lacticaseibacillus brantae DSM 23927</name>
    <dbReference type="NCBI Taxonomy" id="1423727"/>
    <lineage>
        <taxon>Bacteria</taxon>
        <taxon>Bacillati</taxon>
        <taxon>Bacillota</taxon>
        <taxon>Bacilli</taxon>
        <taxon>Lactobacillales</taxon>
        <taxon>Lactobacillaceae</taxon>
        <taxon>Lacticaseibacillus</taxon>
    </lineage>
</organism>
<protein>
    <recommendedName>
        <fullName evidence="4">HTH araC/xylS-type domain-containing protein</fullName>
    </recommendedName>
</protein>
<dbReference type="STRING" id="1423727.FC34_GL001892"/>
<dbReference type="SMART" id="SM00342">
    <property type="entry name" value="HTH_ARAC"/>
    <property type="match status" value="1"/>
</dbReference>
<evidence type="ECO:0000256" key="1">
    <source>
        <dbReference type="ARBA" id="ARBA00023015"/>
    </source>
</evidence>
<dbReference type="RefSeq" id="WP_057895171.1">
    <property type="nucleotide sequence ID" value="NZ_AYZQ01000006.1"/>
</dbReference>
<dbReference type="Pfam" id="PF12833">
    <property type="entry name" value="HTH_18"/>
    <property type="match status" value="1"/>
</dbReference>
<keyword evidence="6" id="KW-1185">Reference proteome</keyword>
<evidence type="ECO:0000259" key="4">
    <source>
        <dbReference type="PROSITE" id="PS01124"/>
    </source>
</evidence>
<dbReference type="SUPFAM" id="SSF51182">
    <property type="entry name" value="RmlC-like cupins"/>
    <property type="match status" value="1"/>
</dbReference>
<dbReference type="PANTHER" id="PTHR43280">
    <property type="entry name" value="ARAC-FAMILY TRANSCRIPTIONAL REGULATOR"/>
    <property type="match status" value="1"/>
</dbReference>
<dbReference type="Gene3D" id="2.60.120.10">
    <property type="entry name" value="Jelly Rolls"/>
    <property type="match status" value="1"/>
</dbReference>
<dbReference type="OrthoDB" id="182534at2"/>
<dbReference type="InterPro" id="IPR014710">
    <property type="entry name" value="RmlC-like_jellyroll"/>
</dbReference>
<dbReference type="PANTHER" id="PTHR43280:SF28">
    <property type="entry name" value="HTH-TYPE TRANSCRIPTIONAL ACTIVATOR RHAS"/>
    <property type="match status" value="1"/>
</dbReference>
<dbReference type="Gene3D" id="1.10.10.60">
    <property type="entry name" value="Homeodomain-like"/>
    <property type="match status" value="2"/>
</dbReference>
<dbReference type="GO" id="GO:0043565">
    <property type="term" value="F:sequence-specific DNA binding"/>
    <property type="evidence" value="ECO:0007669"/>
    <property type="project" value="InterPro"/>
</dbReference>
<evidence type="ECO:0000256" key="3">
    <source>
        <dbReference type="ARBA" id="ARBA00023163"/>
    </source>
</evidence>
<keyword evidence="1" id="KW-0805">Transcription regulation</keyword>
<sequence>MVAPSGLTTETLSVIYIRESEYSEQDWHSTMHSHYFTEMLYVTAGEGAMQFDDHREILTANSVIVVNPYVRHTEVSTADKPLSYIVLGVDDIRLAKDEMLVENFYLFTDHSKEILPLLNLMLVEDQRQLQGYERVKRQLASVVVQLFLRATEIHLVSPVDRVPRDGQLVKAYLDAHFKERLSLESLSKALHFDKFYIIHVFKKAFNDTPMNYVTRQRIEASQDLLRNTDYAIGQIAMITGFESQSYFNQIFRAKTQMSPSAFRQAHK</sequence>
<dbReference type="EMBL" id="AYZQ01000006">
    <property type="protein sequence ID" value="KRM71201.1"/>
    <property type="molecule type" value="Genomic_DNA"/>
</dbReference>
<keyword evidence="2" id="KW-0238">DNA-binding</keyword>
<comment type="caution">
    <text evidence="5">The sequence shown here is derived from an EMBL/GenBank/DDBJ whole genome shotgun (WGS) entry which is preliminary data.</text>
</comment>
<proteinExistence type="predicted"/>
<dbReference type="Pfam" id="PF02311">
    <property type="entry name" value="AraC_binding"/>
    <property type="match status" value="1"/>
</dbReference>
<reference evidence="5 6" key="1">
    <citation type="journal article" date="2015" name="Genome Announc.">
        <title>Expanding the biotechnology potential of lactobacilli through comparative genomics of 213 strains and associated genera.</title>
        <authorList>
            <person name="Sun Z."/>
            <person name="Harris H.M."/>
            <person name="McCann A."/>
            <person name="Guo C."/>
            <person name="Argimon S."/>
            <person name="Zhang W."/>
            <person name="Yang X."/>
            <person name="Jeffery I.B."/>
            <person name="Cooney J.C."/>
            <person name="Kagawa T.F."/>
            <person name="Liu W."/>
            <person name="Song Y."/>
            <person name="Salvetti E."/>
            <person name="Wrobel A."/>
            <person name="Rasinkangas P."/>
            <person name="Parkhill J."/>
            <person name="Rea M.C."/>
            <person name="O'Sullivan O."/>
            <person name="Ritari J."/>
            <person name="Douillard F.P."/>
            <person name="Paul Ross R."/>
            <person name="Yang R."/>
            <person name="Briner A.E."/>
            <person name="Felis G.E."/>
            <person name="de Vos W.M."/>
            <person name="Barrangou R."/>
            <person name="Klaenhammer T.R."/>
            <person name="Caufield P.W."/>
            <person name="Cui Y."/>
            <person name="Zhang H."/>
            <person name="O'Toole P.W."/>
        </authorList>
    </citation>
    <scope>NUCLEOTIDE SEQUENCE [LARGE SCALE GENOMIC DNA]</scope>
    <source>
        <strain evidence="5 6">DSM 23927</strain>
    </source>
</reference>
<dbReference type="InterPro" id="IPR018060">
    <property type="entry name" value="HTH_AraC"/>
</dbReference>